<dbReference type="AlphaFoldDB" id="A0A6A6ZC14"/>
<evidence type="ECO:0000313" key="4">
    <source>
        <dbReference type="RefSeq" id="XP_033584819.1"/>
    </source>
</evidence>
<dbReference type="EMBL" id="MU003692">
    <property type="protein sequence ID" value="KAF2817855.1"/>
    <property type="molecule type" value="Genomic_DNA"/>
</dbReference>
<reference evidence="4" key="3">
    <citation type="submission" date="2025-04" db="UniProtKB">
        <authorList>
            <consortium name="RefSeq"/>
        </authorList>
    </citation>
    <scope>IDENTIFICATION</scope>
    <source>
        <strain evidence="4">CBS 304.34</strain>
    </source>
</reference>
<proteinExistence type="predicted"/>
<accession>A0A6A6ZC14</accession>
<reference evidence="4" key="2">
    <citation type="submission" date="2020-04" db="EMBL/GenBank/DDBJ databases">
        <authorList>
            <consortium name="NCBI Genome Project"/>
        </authorList>
    </citation>
    <scope>NUCLEOTIDE SEQUENCE</scope>
    <source>
        <strain evidence="4">CBS 304.34</strain>
    </source>
</reference>
<protein>
    <submittedName>
        <fullName evidence="2 4">Uncharacterized protein</fullName>
    </submittedName>
</protein>
<dbReference type="RefSeq" id="XP_033584819.1">
    <property type="nucleotide sequence ID" value="XM_033724792.1"/>
</dbReference>
<dbReference type="GeneID" id="54465685"/>
<gene>
    <name evidence="2 4" type="ORF">BDZ99DRAFT_514068</name>
</gene>
<dbReference type="Proteomes" id="UP000504636">
    <property type="component" value="Unplaced"/>
</dbReference>
<feature type="compositionally biased region" description="Low complexity" evidence="1">
    <location>
        <begin position="27"/>
        <end position="43"/>
    </location>
</feature>
<keyword evidence="3" id="KW-1185">Reference proteome</keyword>
<sequence length="49" mass="5405">MVKGHYLDGKIIVPKRAIPREQERTSRLSSSSSSVQHSTPPSVLDSRSV</sequence>
<name>A0A6A6ZC14_9PEZI</name>
<evidence type="ECO:0000313" key="3">
    <source>
        <dbReference type="Proteomes" id="UP000504636"/>
    </source>
</evidence>
<organism evidence="2">
    <name type="scientific">Mytilinidion resinicola</name>
    <dbReference type="NCBI Taxonomy" id="574789"/>
    <lineage>
        <taxon>Eukaryota</taxon>
        <taxon>Fungi</taxon>
        <taxon>Dikarya</taxon>
        <taxon>Ascomycota</taxon>
        <taxon>Pezizomycotina</taxon>
        <taxon>Dothideomycetes</taxon>
        <taxon>Pleosporomycetidae</taxon>
        <taxon>Mytilinidiales</taxon>
        <taxon>Mytilinidiaceae</taxon>
        <taxon>Mytilinidion</taxon>
    </lineage>
</organism>
<reference evidence="2 4" key="1">
    <citation type="journal article" date="2020" name="Stud. Mycol.">
        <title>101 Dothideomycetes genomes: a test case for predicting lifestyles and emergence of pathogens.</title>
        <authorList>
            <person name="Haridas S."/>
            <person name="Albert R."/>
            <person name="Binder M."/>
            <person name="Bloem J."/>
            <person name="Labutti K."/>
            <person name="Salamov A."/>
            <person name="Andreopoulos B."/>
            <person name="Baker S."/>
            <person name="Barry K."/>
            <person name="Bills G."/>
            <person name="Bluhm B."/>
            <person name="Cannon C."/>
            <person name="Castanera R."/>
            <person name="Culley D."/>
            <person name="Daum C."/>
            <person name="Ezra D."/>
            <person name="Gonzalez J."/>
            <person name="Henrissat B."/>
            <person name="Kuo A."/>
            <person name="Liang C."/>
            <person name="Lipzen A."/>
            <person name="Lutzoni F."/>
            <person name="Magnuson J."/>
            <person name="Mondo S."/>
            <person name="Nolan M."/>
            <person name="Ohm R."/>
            <person name="Pangilinan J."/>
            <person name="Park H.-J."/>
            <person name="Ramirez L."/>
            <person name="Alfaro M."/>
            <person name="Sun H."/>
            <person name="Tritt A."/>
            <person name="Yoshinaga Y."/>
            <person name="Zwiers L.-H."/>
            <person name="Turgeon B."/>
            <person name="Goodwin S."/>
            <person name="Spatafora J."/>
            <person name="Crous P."/>
            <person name="Grigoriev I."/>
        </authorList>
    </citation>
    <scope>NUCLEOTIDE SEQUENCE</scope>
    <source>
        <strain evidence="2 4">CBS 304.34</strain>
    </source>
</reference>
<evidence type="ECO:0000313" key="2">
    <source>
        <dbReference type="EMBL" id="KAF2817855.1"/>
    </source>
</evidence>
<evidence type="ECO:0000256" key="1">
    <source>
        <dbReference type="SAM" id="MobiDB-lite"/>
    </source>
</evidence>
<feature type="region of interest" description="Disordered" evidence="1">
    <location>
        <begin position="13"/>
        <end position="49"/>
    </location>
</feature>